<organism evidence="1 2">
    <name type="scientific">Proteiniclasticum sediminis</name>
    <dbReference type="NCBI Taxonomy" id="2804028"/>
    <lineage>
        <taxon>Bacteria</taxon>
        <taxon>Bacillati</taxon>
        <taxon>Bacillota</taxon>
        <taxon>Clostridia</taxon>
        <taxon>Eubacteriales</taxon>
        <taxon>Clostridiaceae</taxon>
        <taxon>Proteiniclasticum</taxon>
    </lineage>
</organism>
<name>A0A941CP73_9CLOT</name>
<evidence type="ECO:0000313" key="1">
    <source>
        <dbReference type="EMBL" id="MBR0574746.1"/>
    </source>
</evidence>
<accession>A0A941CP73</accession>
<dbReference type="AlphaFoldDB" id="A0A941CP73"/>
<dbReference type="InterPro" id="IPR017587">
    <property type="entry name" value="YqeC"/>
</dbReference>
<sequence>MLQEMLKMDKFRNYALVGAGGKTTLIRRLTEGLRKKKKILVSSTTTFLKPGFRVYDFLDYSYVRDYDLASVDHPGVYIIGKGKNQEDLMLGLESEDIAAISEAFDNSIIECDFSNGRRLKGFRDFEPRIPPSTDVTIGIVDIQSLGLQVNAANIHHLDKFIELTGSSIGSLVTIDNLTRIIDDPRALFKDAQGKRVLFINKVEKELDEALSAKLLESIDLQRLHLVIEGSLIENRYLVLYEEGFIQDGGVDHDLSDRQ</sequence>
<reference evidence="1" key="1">
    <citation type="submission" date="2021-04" db="EMBL/GenBank/DDBJ databases">
        <title>Proteiniclasticum sedimins sp. nov., an obligate anaerobic bacterium isolated from anaerobic sludge.</title>
        <authorList>
            <person name="Liu J."/>
        </authorList>
    </citation>
    <scope>NUCLEOTIDE SEQUENCE</scope>
    <source>
        <strain evidence="1">BAD-10</strain>
    </source>
</reference>
<protein>
    <submittedName>
        <fullName evidence="1">Selenium-dependent hydroxylase accessory protein YqeC</fullName>
    </submittedName>
</protein>
<gene>
    <name evidence="1" type="primary">yqeC</name>
    <name evidence="1" type="ORF">KCG48_00185</name>
</gene>
<dbReference type="EMBL" id="JAGSCS010000001">
    <property type="protein sequence ID" value="MBR0574746.1"/>
    <property type="molecule type" value="Genomic_DNA"/>
</dbReference>
<dbReference type="NCBIfam" id="TIGR03172">
    <property type="entry name" value="selenium cofactor biosynthesis protein YqeC"/>
    <property type="match status" value="1"/>
</dbReference>
<dbReference type="Proteomes" id="UP000675379">
    <property type="component" value="Unassembled WGS sequence"/>
</dbReference>
<dbReference type="RefSeq" id="WP_211799270.1">
    <property type="nucleotide sequence ID" value="NZ_JAGSCS010000001.1"/>
</dbReference>
<evidence type="ECO:0000313" key="2">
    <source>
        <dbReference type="Proteomes" id="UP000675379"/>
    </source>
</evidence>
<comment type="caution">
    <text evidence="1">The sequence shown here is derived from an EMBL/GenBank/DDBJ whole genome shotgun (WGS) entry which is preliminary data.</text>
</comment>
<proteinExistence type="predicted"/>
<dbReference type="Pfam" id="PF19842">
    <property type="entry name" value="YqeC"/>
    <property type="match status" value="1"/>
</dbReference>
<keyword evidence="2" id="KW-1185">Reference proteome</keyword>